<keyword evidence="2" id="KW-1185">Reference proteome</keyword>
<evidence type="ECO:0000313" key="2">
    <source>
        <dbReference type="Proteomes" id="UP000504612"/>
    </source>
</evidence>
<sequence length="92" mass="10609">HRGKHLHSRISSAVPHGLERRPHRERTVLIDQFSRPNTTHTFRSDTPQKRSVTSMDLANQLWTGQGIVTGAQFHARSFQKNPSLSRRRFQVA</sequence>
<evidence type="ECO:0000313" key="3">
    <source>
        <dbReference type="RefSeq" id="XP_026548093.1"/>
    </source>
</evidence>
<reference evidence="3" key="1">
    <citation type="submission" date="2025-08" db="UniProtKB">
        <authorList>
            <consortium name="RefSeq"/>
        </authorList>
    </citation>
    <scope>IDENTIFICATION</scope>
</reference>
<feature type="non-terminal residue" evidence="3">
    <location>
        <position position="1"/>
    </location>
</feature>
<dbReference type="PANTHER" id="PTHR31997:SF2">
    <property type="entry name" value="PROTEIN FAM149A"/>
    <property type="match status" value="1"/>
</dbReference>
<dbReference type="PANTHER" id="PTHR31997">
    <property type="entry name" value="AGAP003710-PA"/>
    <property type="match status" value="1"/>
</dbReference>
<dbReference type="InterPro" id="IPR039630">
    <property type="entry name" value="FAM149"/>
</dbReference>
<dbReference type="AlphaFoldDB" id="A0A6J1W5H7"/>
<dbReference type="Proteomes" id="UP000504612">
    <property type="component" value="Unplaced"/>
</dbReference>
<organism evidence="2 3">
    <name type="scientific">Notechis scutatus</name>
    <name type="common">mainland tiger snake</name>
    <dbReference type="NCBI Taxonomy" id="8663"/>
    <lineage>
        <taxon>Eukaryota</taxon>
        <taxon>Metazoa</taxon>
        <taxon>Chordata</taxon>
        <taxon>Craniata</taxon>
        <taxon>Vertebrata</taxon>
        <taxon>Euteleostomi</taxon>
        <taxon>Lepidosauria</taxon>
        <taxon>Squamata</taxon>
        <taxon>Bifurcata</taxon>
        <taxon>Unidentata</taxon>
        <taxon>Episquamata</taxon>
        <taxon>Toxicofera</taxon>
        <taxon>Serpentes</taxon>
        <taxon>Colubroidea</taxon>
        <taxon>Elapidae</taxon>
        <taxon>Hydrophiinae</taxon>
        <taxon>Notechis</taxon>
    </lineage>
</organism>
<gene>
    <name evidence="3" type="primary">LOC113429794</name>
</gene>
<dbReference type="KEGG" id="nss:113429794"/>
<feature type="region of interest" description="Disordered" evidence="1">
    <location>
        <begin position="1"/>
        <end position="21"/>
    </location>
</feature>
<dbReference type="RefSeq" id="XP_026548093.1">
    <property type="nucleotide sequence ID" value="XM_026692308.1"/>
</dbReference>
<evidence type="ECO:0000256" key="1">
    <source>
        <dbReference type="SAM" id="MobiDB-lite"/>
    </source>
</evidence>
<proteinExistence type="predicted"/>
<accession>A0A6J1W5H7</accession>
<protein>
    <submittedName>
        <fullName evidence="3">Protein FAM149A-like</fullName>
    </submittedName>
</protein>
<dbReference type="GeneID" id="113429794"/>
<name>A0A6J1W5H7_9SAUR</name>